<feature type="region of interest" description="Disordered" evidence="1">
    <location>
        <begin position="1"/>
        <end position="69"/>
    </location>
</feature>
<feature type="compositionally biased region" description="Basic and acidic residues" evidence="1">
    <location>
        <begin position="49"/>
        <end position="69"/>
    </location>
</feature>
<comment type="caution">
    <text evidence="2">The sequence shown here is derived from an EMBL/GenBank/DDBJ whole genome shotgun (WGS) entry which is preliminary data.</text>
</comment>
<proteinExistence type="predicted"/>
<dbReference type="AlphaFoldDB" id="A0AAV7PMR1"/>
<reference evidence="2" key="1">
    <citation type="journal article" date="2022" name="bioRxiv">
        <title>Sequencing and chromosome-scale assembly of the giantPleurodeles waltlgenome.</title>
        <authorList>
            <person name="Brown T."/>
            <person name="Elewa A."/>
            <person name="Iarovenko S."/>
            <person name="Subramanian E."/>
            <person name="Araus A.J."/>
            <person name="Petzold A."/>
            <person name="Susuki M."/>
            <person name="Suzuki K.-i.T."/>
            <person name="Hayashi T."/>
            <person name="Toyoda A."/>
            <person name="Oliveira C."/>
            <person name="Osipova E."/>
            <person name="Leigh N.D."/>
            <person name="Simon A."/>
            <person name="Yun M.H."/>
        </authorList>
    </citation>
    <scope>NUCLEOTIDE SEQUENCE</scope>
    <source>
        <strain evidence="2">20211129_DDA</strain>
        <tissue evidence="2">Liver</tissue>
    </source>
</reference>
<dbReference type="Proteomes" id="UP001066276">
    <property type="component" value="Chromosome 7"/>
</dbReference>
<evidence type="ECO:0000313" key="2">
    <source>
        <dbReference type="EMBL" id="KAJ1128707.1"/>
    </source>
</evidence>
<accession>A0AAV7PMR1</accession>
<sequence>MRVTSDCERRGAQPLDRRQGQLSLHTAVSAGAGDKKYLGEEEKIEEEGDRAKEMKRGKERGENQKREKE</sequence>
<feature type="compositionally biased region" description="Basic and acidic residues" evidence="1">
    <location>
        <begin position="1"/>
        <end position="19"/>
    </location>
</feature>
<keyword evidence="3" id="KW-1185">Reference proteome</keyword>
<evidence type="ECO:0000313" key="3">
    <source>
        <dbReference type="Proteomes" id="UP001066276"/>
    </source>
</evidence>
<protein>
    <submittedName>
        <fullName evidence="2">Uncharacterized protein</fullName>
    </submittedName>
</protein>
<organism evidence="2 3">
    <name type="scientific">Pleurodeles waltl</name>
    <name type="common">Iberian ribbed newt</name>
    <dbReference type="NCBI Taxonomy" id="8319"/>
    <lineage>
        <taxon>Eukaryota</taxon>
        <taxon>Metazoa</taxon>
        <taxon>Chordata</taxon>
        <taxon>Craniata</taxon>
        <taxon>Vertebrata</taxon>
        <taxon>Euteleostomi</taxon>
        <taxon>Amphibia</taxon>
        <taxon>Batrachia</taxon>
        <taxon>Caudata</taxon>
        <taxon>Salamandroidea</taxon>
        <taxon>Salamandridae</taxon>
        <taxon>Pleurodelinae</taxon>
        <taxon>Pleurodeles</taxon>
    </lineage>
</organism>
<gene>
    <name evidence="2" type="ORF">NDU88_007082</name>
</gene>
<dbReference type="EMBL" id="JANPWB010000011">
    <property type="protein sequence ID" value="KAJ1128707.1"/>
    <property type="molecule type" value="Genomic_DNA"/>
</dbReference>
<name>A0AAV7PMR1_PLEWA</name>
<evidence type="ECO:0000256" key="1">
    <source>
        <dbReference type="SAM" id="MobiDB-lite"/>
    </source>
</evidence>